<evidence type="ECO:0008006" key="4">
    <source>
        <dbReference type="Google" id="ProtNLM"/>
    </source>
</evidence>
<accession>A0A497F0P5</accession>
<reference evidence="2 3" key="1">
    <citation type="submission" date="2018-06" db="EMBL/GenBank/DDBJ databases">
        <title>Extensive metabolic versatility and redundancy in microbially diverse, dynamic hydrothermal sediments.</title>
        <authorList>
            <person name="Dombrowski N."/>
            <person name="Teske A."/>
            <person name="Baker B.J."/>
        </authorList>
    </citation>
    <scope>NUCLEOTIDE SEQUENCE [LARGE SCALE GENOMIC DNA]</scope>
    <source>
        <strain evidence="2">B20_G2</strain>
    </source>
</reference>
<dbReference type="GO" id="GO:0008233">
    <property type="term" value="F:peptidase activity"/>
    <property type="evidence" value="ECO:0007669"/>
    <property type="project" value="InterPro"/>
</dbReference>
<organism evidence="2 3">
    <name type="scientific">Thermoproteota archaeon</name>
    <dbReference type="NCBI Taxonomy" id="2056631"/>
    <lineage>
        <taxon>Archaea</taxon>
        <taxon>Thermoproteota</taxon>
    </lineage>
</organism>
<keyword evidence="1" id="KW-0812">Transmembrane</keyword>
<comment type="caution">
    <text evidence="2">The sequence shown here is derived from an EMBL/GenBank/DDBJ whole genome shotgun (WGS) entry which is preliminary data.</text>
</comment>
<sequence length="236" mass="25464">MTEKRVFKKTYHVMIITVIIALFVALKNPILALSTLAPSLAYIIYIWRKEKVEREPLIGLCAAFSYGFTVSIFIAATLSILIIEGLHIQDEFLSLVIIAPIIEELSKLVGVVLIVRIGGLLNEVDDGIIYGASAGLGFSTFENALYALHASDPISVGLLRALCCTAGHAASTAIAGYGYAKFLIKLRGKGTLIKYIILAVLLHATHNALAATHYALIPIIIAIDIIAFAKIMAKVD</sequence>
<dbReference type="PANTHER" id="PTHR36844:SF1">
    <property type="entry name" value="PROTEASE PRSW"/>
    <property type="match status" value="1"/>
</dbReference>
<keyword evidence="1" id="KW-0472">Membrane</keyword>
<feature type="transmembrane region" description="Helical" evidence="1">
    <location>
        <begin position="215"/>
        <end position="233"/>
    </location>
</feature>
<feature type="transmembrane region" description="Helical" evidence="1">
    <location>
        <begin position="158"/>
        <end position="180"/>
    </location>
</feature>
<dbReference type="Pfam" id="PF13367">
    <property type="entry name" value="PrsW-protease"/>
    <property type="match status" value="1"/>
</dbReference>
<dbReference type="EMBL" id="QMRA01000076">
    <property type="protein sequence ID" value="RLE53223.1"/>
    <property type="molecule type" value="Genomic_DNA"/>
</dbReference>
<gene>
    <name evidence="2" type="ORF">DRJ26_03610</name>
</gene>
<feature type="transmembrane region" description="Helical" evidence="1">
    <location>
        <begin position="192"/>
        <end position="209"/>
    </location>
</feature>
<feature type="transmembrane region" description="Helical" evidence="1">
    <location>
        <begin position="57"/>
        <end position="83"/>
    </location>
</feature>
<feature type="transmembrane region" description="Helical" evidence="1">
    <location>
        <begin position="127"/>
        <end position="146"/>
    </location>
</feature>
<evidence type="ECO:0000313" key="3">
    <source>
        <dbReference type="Proteomes" id="UP000269499"/>
    </source>
</evidence>
<dbReference type="InterPro" id="IPR026898">
    <property type="entry name" value="PrsW"/>
</dbReference>
<dbReference type="PANTHER" id="PTHR36844">
    <property type="entry name" value="PROTEASE PRSW"/>
    <property type="match status" value="1"/>
</dbReference>
<name>A0A497F0P5_9CREN</name>
<keyword evidence="1" id="KW-1133">Transmembrane helix</keyword>
<dbReference type="AlphaFoldDB" id="A0A497F0P5"/>
<protein>
    <recommendedName>
        <fullName evidence="4">PrsW family intramembrane metalloprotease</fullName>
    </recommendedName>
</protein>
<dbReference type="Proteomes" id="UP000269499">
    <property type="component" value="Unassembled WGS sequence"/>
</dbReference>
<feature type="transmembrane region" description="Helical" evidence="1">
    <location>
        <begin position="12"/>
        <end position="45"/>
    </location>
</feature>
<proteinExistence type="predicted"/>
<evidence type="ECO:0000313" key="2">
    <source>
        <dbReference type="EMBL" id="RLE53223.1"/>
    </source>
</evidence>
<evidence type="ECO:0000256" key="1">
    <source>
        <dbReference type="SAM" id="Phobius"/>
    </source>
</evidence>
<feature type="transmembrane region" description="Helical" evidence="1">
    <location>
        <begin position="95"/>
        <end position="115"/>
    </location>
</feature>